<reference evidence="3" key="2">
    <citation type="journal article" date="2021" name="Microbiome">
        <title>Successional dynamics and alternative stable states in a saline activated sludge microbial community over 9 years.</title>
        <authorList>
            <person name="Wang Y."/>
            <person name="Ye J."/>
            <person name="Ju F."/>
            <person name="Liu L."/>
            <person name="Boyd J.A."/>
            <person name="Deng Y."/>
            <person name="Parks D.H."/>
            <person name="Jiang X."/>
            <person name="Yin X."/>
            <person name="Woodcroft B.J."/>
            <person name="Tyson G.W."/>
            <person name="Hugenholtz P."/>
            <person name="Polz M.F."/>
            <person name="Zhang T."/>
        </authorList>
    </citation>
    <scope>NUCLEOTIDE SEQUENCE</scope>
    <source>
        <strain evidence="3">HKST-UBA02</strain>
    </source>
</reference>
<dbReference type="AlphaFoldDB" id="A0A956NGQ4"/>
<feature type="transmembrane region" description="Helical" evidence="2">
    <location>
        <begin position="6"/>
        <end position="31"/>
    </location>
</feature>
<protein>
    <submittedName>
        <fullName evidence="3">Uncharacterized protein</fullName>
    </submittedName>
</protein>
<evidence type="ECO:0000256" key="1">
    <source>
        <dbReference type="SAM" id="MobiDB-lite"/>
    </source>
</evidence>
<reference evidence="3" key="1">
    <citation type="submission" date="2020-04" db="EMBL/GenBank/DDBJ databases">
        <authorList>
            <person name="Zhang T."/>
        </authorList>
    </citation>
    <scope>NUCLEOTIDE SEQUENCE</scope>
    <source>
        <strain evidence="3">HKST-UBA02</strain>
    </source>
</reference>
<comment type="caution">
    <text evidence="3">The sequence shown here is derived from an EMBL/GenBank/DDBJ whole genome shotgun (WGS) entry which is preliminary data.</text>
</comment>
<feature type="region of interest" description="Disordered" evidence="1">
    <location>
        <begin position="39"/>
        <end position="63"/>
    </location>
</feature>
<feature type="transmembrane region" description="Helical" evidence="2">
    <location>
        <begin position="125"/>
        <end position="147"/>
    </location>
</feature>
<dbReference type="Proteomes" id="UP000739538">
    <property type="component" value="Unassembled WGS sequence"/>
</dbReference>
<dbReference type="EMBL" id="JAGQHS010000181">
    <property type="protein sequence ID" value="MCA9758516.1"/>
    <property type="molecule type" value="Genomic_DNA"/>
</dbReference>
<name>A0A956NGQ4_UNCEI</name>
<proteinExistence type="predicted"/>
<evidence type="ECO:0000313" key="3">
    <source>
        <dbReference type="EMBL" id="MCA9758516.1"/>
    </source>
</evidence>
<keyword evidence="2" id="KW-0472">Membrane</keyword>
<evidence type="ECO:0000256" key="2">
    <source>
        <dbReference type="SAM" id="Phobius"/>
    </source>
</evidence>
<accession>A0A956NGQ4</accession>
<organism evidence="3 4">
    <name type="scientific">Eiseniibacteriota bacterium</name>
    <dbReference type="NCBI Taxonomy" id="2212470"/>
    <lineage>
        <taxon>Bacteria</taxon>
        <taxon>Candidatus Eiseniibacteriota</taxon>
    </lineage>
</organism>
<dbReference type="PROSITE" id="PS51257">
    <property type="entry name" value="PROKAR_LIPOPROTEIN"/>
    <property type="match status" value="1"/>
</dbReference>
<evidence type="ECO:0000313" key="4">
    <source>
        <dbReference type="Proteomes" id="UP000739538"/>
    </source>
</evidence>
<keyword evidence="2" id="KW-1133">Transmembrane helix</keyword>
<sequence length="149" mass="15428">MRSFHYGILMGSAAVVLTAVSMGCTVGGMAIGSAIDRASSESVDPRGPIGDENSRPSVQLTTDDGRQLEGKCEVVTAADGARWLLVDRDAHGSVFTSVAERDSVRADRVASLEIRGEPGRYRDGLTFAGAVVDAVILGVIVGGLHGIGD</sequence>
<keyword evidence="2" id="KW-0812">Transmembrane</keyword>
<gene>
    <name evidence="3" type="ORF">KDA27_22155</name>
</gene>